<keyword evidence="2" id="KW-1185">Reference proteome</keyword>
<gene>
    <name evidence="1" type="ORF">RchiOBHm_Chr2g0132131</name>
</gene>
<proteinExistence type="predicted"/>
<dbReference type="Proteomes" id="UP000238479">
    <property type="component" value="Chromosome 2"/>
</dbReference>
<name>A0A2P6RV90_ROSCH</name>
<protein>
    <submittedName>
        <fullName evidence="1">Uncharacterized protein</fullName>
    </submittedName>
</protein>
<dbReference type="AlphaFoldDB" id="A0A2P6RV90"/>
<comment type="caution">
    <text evidence="1">The sequence shown here is derived from an EMBL/GenBank/DDBJ whole genome shotgun (WGS) entry which is preliminary data.</text>
</comment>
<dbReference type="EMBL" id="PDCK01000040">
    <property type="protein sequence ID" value="PRQ50341.1"/>
    <property type="molecule type" value="Genomic_DNA"/>
</dbReference>
<evidence type="ECO:0000313" key="1">
    <source>
        <dbReference type="EMBL" id="PRQ50341.1"/>
    </source>
</evidence>
<evidence type="ECO:0000313" key="2">
    <source>
        <dbReference type="Proteomes" id="UP000238479"/>
    </source>
</evidence>
<organism evidence="1 2">
    <name type="scientific">Rosa chinensis</name>
    <name type="common">China rose</name>
    <dbReference type="NCBI Taxonomy" id="74649"/>
    <lineage>
        <taxon>Eukaryota</taxon>
        <taxon>Viridiplantae</taxon>
        <taxon>Streptophyta</taxon>
        <taxon>Embryophyta</taxon>
        <taxon>Tracheophyta</taxon>
        <taxon>Spermatophyta</taxon>
        <taxon>Magnoliopsida</taxon>
        <taxon>eudicotyledons</taxon>
        <taxon>Gunneridae</taxon>
        <taxon>Pentapetalae</taxon>
        <taxon>rosids</taxon>
        <taxon>fabids</taxon>
        <taxon>Rosales</taxon>
        <taxon>Rosaceae</taxon>
        <taxon>Rosoideae</taxon>
        <taxon>Rosoideae incertae sedis</taxon>
        <taxon>Rosa</taxon>
    </lineage>
</organism>
<dbReference type="Gramene" id="PRQ50341">
    <property type="protein sequence ID" value="PRQ50341"/>
    <property type="gene ID" value="RchiOBHm_Chr2g0132131"/>
</dbReference>
<accession>A0A2P6RV90</accession>
<sequence>MKKNQLPKLEPQAQSLQKSPKELQLQLLQQELQLQLLQQVLLLGPQNLQKHQNKGCCHQENLKDL</sequence>
<reference evidence="1 2" key="1">
    <citation type="journal article" date="2018" name="Nat. Genet.">
        <title>The Rosa genome provides new insights in the design of modern roses.</title>
        <authorList>
            <person name="Bendahmane M."/>
        </authorList>
    </citation>
    <scope>NUCLEOTIDE SEQUENCE [LARGE SCALE GENOMIC DNA]</scope>
    <source>
        <strain evidence="2">cv. Old Blush</strain>
    </source>
</reference>